<dbReference type="EMBL" id="LBWP01000022">
    <property type="protein sequence ID" value="KKR10157.1"/>
    <property type="molecule type" value="Genomic_DNA"/>
</dbReference>
<protein>
    <submittedName>
        <fullName evidence="1">Uncharacterized protein</fullName>
    </submittedName>
</protein>
<accession>A0A0G0R8Z1</accession>
<name>A0A0G0R8Z1_9BACT</name>
<dbReference type="Proteomes" id="UP000034246">
    <property type="component" value="Unassembled WGS sequence"/>
</dbReference>
<evidence type="ECO:0000313" key="1">
    <source>
        <dbReference type="EMBL" id="KKR10157.1"/>
    </source>
</evidence>
<evidence type="ECO:0000313" key="2">
    <source>
        <dbReference type="Proteomes" id="UP000034246"/>
    </source>
</evidence>
<gene>
    <name evidence="1" type="ORF">UT39_C0022G0011</name>
</gene>
<comment type="caution">
    <text evidence="1">The sequence shown here is derived from an EMBL/GenBank/DDBJ whole genome shotgun (WGS) entry which is preliminary data.</text>
</comment>
<organism evidence="1 2">
    <name type="scientific">Candidatus Woesebacteria bacterium GW2011_GWA1_39_21</name>
    <dbReference type="NCBI Taxonomy" id="1618550"/>
    <lineage>
        <taxon>Bacteria</taxon>
        <taxon>Candidatus Woeseibacteriota</taxon>
    </lineage>
</organism>
<reference evidence="1 2" key="1">
    <citation type="journal article" date="2015" name="Nature">
        <title>rRNA introns, odd ribosomes, and small enigmatic genomes across a large radiation of phyla.</title>
        <authorList>
            <person name="Brown C.T."/>
            <person name="Hug L.A."/>
            <person name="Thomas B.C."/>
            <person name="Sharon I."/>
            <person name="Castelle C.J."/>
            <person name="Singh A."/>
            <person name="Wilkins M.J."/>
            <person name="Williams K.H."/>
            <person name="Banfield J.F."/>
        </authorList>
    </citation>
    <scope>NUCLEOTIDE SEQUENCE [LARGE SCALE GENOMIC DNA]</scope>
</reference>
<proteinExistence type="predicted"/>
<dbReference type="AlphaFoldDB" id="A0A0G0R8Z1"/>
<sequence length="138" mass="15803">MKRYVVIALILLAAILLSFLFIFSRSNKNPASLVSLGTPLQASPNFKYKIKGANSTKLLFKYRYENSYYNYEYEVDLANQTSGKISVATGPERENIEIQITAVSESGKMSEPLVFKTSEWWKRLKYNFIGHTFVIQKS</sequence>